<dbReference type="AlphaFoldDB" id="A0A2N6PFL5"/>
<dbReference type="InterPro" id="IPR013321">
    <property type="entry name" value="Arc_rbn_hlx_hlx"/>
</dbReference>
<dbReference type="Proteomes" id="UP000235703">
    <property type="component" value="Unassembled WGS sequence"/>
</dbReference>
<evidence type="ECO:0000259" key="1">
    <source>
        <dbReference type="Pfam" id="PF22513"/>
    </source>
</evidence>
<proteinExistence type="predicted"/>
<dbReference type="KEGG" id="blut:EW640_05430"/>
<evidence type="ECO:0000313" key="3">
    <source>
        <dbReference type="EMBL" id="QIN30456.1"/>
    </source>
</evidence>
<sequence length="77" mass="8068">MPDLVIAGLDEPVLSALSARALKNGRSLEDEVRAILRQAVSRPNIGVALMHAVGEVGGIDDLSVAGREDQARSADFS</sequence>
<dbReference type="OrthoDB" id="7107936at2"/>
<reference evidence="3 5" key="2">
    <citation type="submission" date="2019-02" db="EMBL/GenBank/DDBJ databases">
        <title>Complete Genome Sequence and Methylome Analysis of Brevibacterium luteolum NEB1784.</title>
        <authorList>
            <person name="Fomenkov A."/>
            <person name="Roberts R.J."/>
        </authorList>
    </citation>
    <scope>NUCLEOTIDE SEQUENCE [LARGE SCALE GENOMIC DNA]</scope>
    <source>
        <strain evidence="3 5">NEB1784</strain>
    </source>
</reference>
<accession>A0A2N6PFL5</accession>
<dbReference type="Proteomes" id="UP000501518">
    <property type="component" value="Chromosome"/>
</dbReference>
<dbReference type="EMBL" id="PNFZ01000007">
    <property type="protein sequence ID" value="PMB97463.1"/>
    <property type="molecule type" value="Genomic_DNA"/>
</dbReference>
<dbReference type="SUPFAM" id="SSF47598">
    <property type="entry name" value="Ribbon-helix-helix"/>
    <property type="match status" value="1"/>
</dbReference>
<dbReference type="InterPro" id="IPR053853">
    <property type="entry name" value="FitA-like_RHH"/>
</dbReference>
<protein>
    <submittedName>
        <fullName evidence="2">Toxin-antitoxin system</fullName>
    </submittedName>
</protein>
<feature type="domain" description="Antitoxin FitA-like ribbon-helix-helix" evidence="1">
    <location>
        <begin position="3"/>
        <end position="40"/>
    </location>
</feature>
<name>A0A2N6PFL5_9MICO</name>
<evidence type="ECO:0000313" key="5">
    <source>
        <dbReference type="Proteomes" id="UP000501518"/>
    </source>
</evidence>
<gene>
    <name evidence="2" type="ORF">CJ198_11630</name>
    <name evidence="3" type="ORF">EW640_05430</name>
</gene>
<dbReference type="EMBL" id="CP035810">
    <property type="protein sequence ID" value="QIN30456.1"/>
    <property type="molecule type" value="Genomic_DNA"/>
</dbReference>
<dbReference type="InterPro" id="IPR010985">
    <property type="entry name" value="Ribbon_hlx_hlx"/>
</dbReference>
<keyword evidence="4" id="KW-1185">Reference proteome</keyword>
<organism evidence="2 4">
    <name type="scientific">Brevibacterium luteolum</name>
    <dbReference type="NCBI Taxonomy" id="199591"/>
    <lineage>
        <taxon>Bacteria</taxon>
        <taxon>Bacillati</taxon>
        <taxon>Actinomycetota</taxon>
        <taxon>Actinomycetes</taxon>
        <taxon>Micrococcales</taxon>
        <taxon>Brevibacteriaceae</taxon>
        <taxon>Brevibacterium</taxon>
    </lineage>
</organism>
<reference evidence="2 4" key="1">
    <citation type="submission" date="2017-09" db="EMBL/GenBank/DDBJ databases">
        <title>Bacterial strain isolated from the female urinary microbiota.</title>
        <authorList>
            <person name="Thomas-White K."/>
            <person name="Kumar N."/>
            <person name="Forster S."/>
            <person name="Putonti C."/>
            <person name="Lawley T."/>
            <person name="Wolfe A.J."/>
        </authorList>
    </citation>
    <scope>NUCLEOTIDE SEQUENCE [LARGE SCALE GENOMIC DNA]</scope>
    <source>
        <strain evidence="2 4">UMB0680</strain>
    </source>
</reference>
<dbReference type="Pfam" id="PF22513">
    <property type="entry name" value="FitA-like_RHH"/>
    <property type="match status" value="1"/>
</dbReference>
<dbReference type="GO" id="GO:0006355">
    <property type="term" value="P:regulation of DNA-templated transcription"/>
    <property type="evidence" value="ECO:0007669"/>
    <property type="project" value="InterPro"/>
</dbReference>
<evidence type="ECO:0000313" key="2">
    <source>
        <dbReference type="EMBL" id="PMB97463.1"/>
    </source>
</evidence>
<evidence type="ECO:0000313" key="4">
    <source>
        <dbReference type="Proteomes" id="UP000235703"/>
    </source>
</evidence>
<dbReference type="Gene3D" id="1.10.1220.10">
    <property type="entry name" value="Met repressor-like"/>
    <property type="match status" value="1"/>
</dbReference>